<name>A0ABW4LG78_9MICO</name>
<organism evidence="10 11">
    <name type="scientific">Amnibacterium endophyticum</name>
    <dbReference type="NCBI Taxonomy" id="2109337"/>
    <lineage>
        <taxon>Bacteria</taxon>
        <taxon>Bacillati</taxon>
        <taxon>Actinomycetota</taxon>
        <taxon>Actinomycetes</taxon>
        <taxon>Micrococcales</taxon>
        <taxon>Microbacteriaceae</taxon>
        <taxon>Amnibacterium</taxon>
    </lineage>
</organism>
<dbReference type="InterPro" id="IPR050556">
    <property type="entry name" value="Type_II_TA_system_RNase"/>
</dbReference>
<comment type="cofactor">
    <cofactor evidence="1 8">
        <name>Mg(2+)</name>
        <dbReference type="ChEBI" id="CHEBI:18420"/>
    </cofactor>
</comment>
<sequence>MRLVLDTSVLIAADPPPADAEVAVASVVYAELAFGVRAAVDPVQQALRQARLDRLTSRLGPGLPFDDAAATAYGLLAGLVQASGRNPRARALDLMIAATAYANDAGVLTRNAADFTGLEPLVTICTP</sequence>
<evidence type="ECO:0000256" key="8">
    <source>
        <dbReference type="HAMAP-Rule" id="MF_00265"/>
    </source>
</evidence>
<dbReference type="SUPFAM" id="SSF88723">
    <property type="entry name" value="PIN domain-like"/>
    <property type="match status" value="1"/>
</dbReference>
<dbReference type="InterPro" id="IPR029060">
    <property type="entry name" value="PIN-like_dom_sf"/>
</dbReference>
<evidence type="ECO:0000259" key="9">
    <source>
        <dbReference type="Pfam" id="PF01850"/>
    </source>
</evidence>
<dbReference type="Pfam" id="PF01850">
    <property type="entry name" value="PIN"/>
    <property type="match status" value="1"/>
</dbReference>
<dbReference type="EMBL" id="JBHUEA010000019">
    <property type="protein sequence ID" value="MFD1722356.1"/>
    <property type="molecule type" value="Genomic_DNA"/>
</dbReference>
<dbReference type="EC" id="3.1.-.-" evidence="8"/>
<dbReference type="PANTHER" id="PTHR33653">
    <property type="entry name" value="RIBONUCLEASE VAPC2"/>
    <property type="match status" value="1"/>
</dbReference>
<evidence type="ECO:0000256" key="5">
    <source>
        <dbReference type="ARBA" id="ARBA00022801"/>
    </source>
</evidence>
<keyword evidence="3 8" id="KW-0540">Nuclease</keyword>
<accession>A0ABW4LG78</accession>
<evidence type="ECO:0000256" key="1">
    <source>
        <dbReference type="ARBA" id="ARBA00001946"/>
    </source>
</evidence>
<evidence type="ECO:0000313" key="10">
    <source>
        <dbReference type="EMBL" id="MFD1722356.1"/>
    </source>
</evidence>
<evidence type="ECO:0000313" key="11">
    <source>
        <dbReference type="Proteomes" id="UP001597347"/>
    </source>
</evidence>
<evidence type="ECO:0000256" key="7">
    <source>
        <dbReference type="ARBA" id="ARBA00038093"/>
    </source>
</evidence>
<comment type="similarity">
    <text evidence="7 8">Belongs to the PINc/VapC protein family.</text>
</comment>
<reference evidence="11" key="1">
    <citation type="journal article" date="2019" name="Int. J. Syst. Evol. Microbiol.">
        <title>The Global Catalogue of Microorganisms (GCM) 10K type strain sequencing project: providing services to taxonomists for standard genome sequencing and annotation.</title>
        <authorList>
            <consortium name="The Broad Institute Genomics Platform"/>
            <consortium name="The Broad Institute Genome Sequencing Center for Infectious Disease"/>
            <person name="Wu L."/>
            <person name="Ma J."/>
        </authorList>
    </citation>
    <scope>NUCLEOTIDE SEQUENCE [LARGE SCALE GENOMIC DNA]</scope>
    <source>
        <strain evidence="11">CGMCC 1.12471</strain>
    </source>
</reference>
<keyword evidence="11" id="KW-1185">Reference proteome</keyword>
<keyword evidence="6 8" id="KW-0460">Magnesium</keyword>
<keyword evidence="8" id="KW-0800">Toxin</keyword>
<feature type="binding site" evidence="8">
    <location>
        <position position="6"/>
    </location>
    <ligand>
        <name>Mg(2+)</name>
        <dbReference type="ChEBI" id="CHEBI:18420"/>
    </ligand>
</feature>
<evidence type="ECO:0000256" key="6">
    <source>
        <dbReference type="ARBA" id="ARBA00022842"/>
    </source>
</evidence>
<keyword evidence="2 8" id="KW-1277">Toxin-antitoxin system</keyword>
<dbReference type="Proteomes" id="UP001597347">
    <property type="component" value="Unassembled WGS sequence"/>
</dbReference>
<dbReference type="HAMAP" id="MF_00265">
    <property type="entry name" value="VapC_Nob1"/>
    <property type="match status" value="1"/>
</dbReference>
<keyword evidence="5 8" id="KW-0378">Hydrolase</keyword>
<keyword evidence="4 8" id="KW-0479">Metal-binding</keyword>
<dbReference type="RefSeq" id="WP_377935381.1">
    <property type="nucleotide sequence ID" value="NZ_JBHUEA010000019.1"/>
</dbReference>
<evidence type="ECO:0000256" key="3">
    <source>
        <dbReference type="ARBA" id="ARBA00022722"/>
    </source>
</evidence>
<gene>
    <name evidence="8" type="primary">vapC</name>
    <name evidence="10" type="ORF">ACFSBI_12425</name>
</gene>
<dbReference type="Gene3D" id="3.40.50.1010">
    <property type="entry name" value="5'-nuclease"/>
    <property type="match status" value="1"/>
</dbReference>
<dbReference type="InterPro" id="IPR022907">
    <property type="entry name" value="VapC_family"/>
</dbReference>
<dbReference type="InterPro" id="IPR002716">
    <property type="entry name" value="PIN_dom"/>
</dbReference>
<protein>
    <recommendedName>
        <fullName evidence="8">Ribonuclease VapC</fullName>
        <shortName evidence="8">RNase VapC</shortName>
        <ecNumber evidence="8">3.1.-.-</ecNumber>
    </recommendedName>
    <alternativeName>
        <fullName evidence="8">Toxin VapC</fullName>
    </alternativeName>
</protein>
<evidence type="ECO:0000256" key="2">
    <source>
        <dbReference type="ARBA" id="ARBA00022649"/>
    </source>
</evidence>
<comment type="function">
    <text evidence="8">Toxic component of a toxin-antitoxin (TA) system. An RNase.</text>
</comment>
<feature type="domain" description="PIN" evidence="9">
    <location>
        <begin position="4"/>
        <end position="112"/>
    </location>
</feature>
<feature type="binding site" evidence="8">
    <location>
        <position position="93"/>
    </location>
    <ligand>
        <name>Mg(2+)</name>
        <dbReference type="ChEBI" id="CHEBI:18420"/>
    </ligand>
</feature>
<dbReference type="PANTHER" id="PTHR33653:SF1">
    <property type="entry name" value="RIBONUCLEASE VAPC2"/>
    <property type="match status" value="1"/>
</dbReference>
<evidence type="ECO:0000256" key="4">
    <source>
        <dbReference type="ARBA" id="ARBA00022723"/>
    </source>
</evidence>
<comment type="caution">
    <text evidence="10">The sequence shown here is derived from an EMBL/GenBank/DDBJ whole genome shotgun (WGS) entry which is preliminary data.</text>
</comment>
<proteinExistence type="inferred from homology"/>